<dbReference type="Pfam" id="PF13365">
    <property type="entry name" value="Trypsin_2"/>
    <property type="match status" value="1"/>
</dbReference>
<dbReference type="Pfam" id="PF13180">
    <property type="entry name" value="PDZ_2"/>
    <property type="match status" value="1"/>
</dbReference>
<accession>A0A3B0TXP0</accession>
<dbReference type="SUPFAM" id="SSF50156">
    <property type="entry name" value="PDZ domain-like"/>
    <property type="match status" value="1"/>
</dbReference>
<feature type="non-terminal residue" evidence="4">
    <location>
        <position position="1"/>
    </location>
</feature>
<name>A0A3B0TXP0_9ZZZZ</name>
<proteinExistence type="predicted"/>
<dbReference type="InterPro" id="IPR001940">
    <property type="entry name" value="Peptidase_S1C"/>
</dbReference>
<evidence type="ECO:0000256" key="1">
    <source>
        <dbReference type="ARBA" id="ARBA00022670"/>
    </source>
</evidence>
<dbReference type="AlphaFoldDB" id="A0A3B0TXP0"/>
<keyword evidence="1 4" id="KW-0645">Protease</keyword>
<evidence type="ECO:0000259" key="3">
    <source>
        <dbReference type="PROSITE" id="PS50106"/>
    </source>
</evidence>
<dbReference type="Gene3D" id="2.40.10.120">
    <property type="match status" value="1"/>
</dbReference>
<organism evidence="4">
    <name type="scientific">hydrothermal vent metagenome</name>
    <dbReference type="NCBI Taxonomy" id="652676"/>
    <lineage>
        <taxon>unclassified sequences</taxon>
        <taxon>metagenomes</taxon>
        <taxon>ecological metagenomes</taxon>
    </lineage>
</organism>
<dbReference type="SUPFAM" id="SSF50494">
    <property type="entry name" value="Trypsin-like serine proteases"/>
    <property type="match status" value="1"/>
</dbReference>
<gene>
    <name evidence="4" type="ORF">MNBD_BACTEROID05-1069</name>
</gene>
<evidence type="ECO:0000256" key="2">
    <source>
        <dbReference type="ARBA" id="ARBA00022801"/>
    </source>
</evidence>
<dbReference type="PANTHER" id="PTHR43343">
    <property type="entry name" value="PEPTIDASE S12"/>
    <property type="match status" value="1"/>
</dbReference>
<dbReference type="GO" id="GO:0006508">
    <property type="term" value="P:proteolysis"/>
    <property type="evidence" value="ECO:0007669"/>
    <property type="project" value="UniProtKB-KW"/>
</dbReference>
<dbReference type="PANTHER" id="PTHR43343:SF3">
    <property type="entry name" value="PROTEASE DO-LIKE 8, CHLOROPLASTIC"/>
    <property type="match status" value="1"/>
</dbReference>
<keyword evidence="2" id="KW-0378">Hydrolase</keyword>
<dbReference type="EMBL" id="UOEN01000408">
    <property type="protein sequence ID" value="VAW18227.1"/>
    <property type="molecule type" value="Genomic_DNA"/>
</dbReference>
<dbReference type="InterPro" id="IPR009003">
    <property type="entry name" value="Peptidase_S1_PA"/>
</dbReference>
<dbReference type="InterPro" id="IPR036034">
    <property type="entry name" value="PDZ_sf"/>
</dbReference>
<evidence type="ECO:0000313" key="4">
    <source>
        <dbReference type="EMBL" id="VAW18227.1"/>
    </source>
</evidence>
<protein>
    <submittedName>
        <fullName evidence="4">Outer membrane stress sensor protease DegQ, serine protease</fullName>
    </submittedName>
</protein>
<dbReference type="InterPro" id="IPR051201">
    <property type="entry name" value="Chloro_Bact_Ser_Proteases"/>
</dbReference>
<feature type="domain" description="PDZ" evidence="3">
    <location>
        <begin position="78"/>
        <end position="176"/>
    </location>
</feature>
<reference evidence="4" key="1">
    <citation type="submission" date="2018-06" db="EMBL/GenBank/DDBJ databases">
        <authorList>
            <person name="Zhirakovskaya E."/>
        </authorList>
    </citation>
    <scope>NUCLEOTIDE SEQUENCE</scope>
</reference>
<dbReference type="Gene3D" id="2.30.42.10">
    <property type="match status" value="1"/>
</dbReference>
<dbReference type="GO" id="GO:0004252">
    <property type="term" value="F:serine-type endopeptidase activity"/>
    <property type="evidence" value="ECO:0007669"/>
    <property type="project" value="InterPro"/>
</dbReference>
<dbReference type="PRINTS" id="PR00834">
    <property type="entry name" value="PROTEASES2C"/>
</dbReference>
<sequence>TGVVSALGRSMQSVNGRKIYGVIQTDAAINPGNSGGPLLDSSGDLIGVTTAIYSPSGAYAGVGFAIPVDVIKRVVPQLIEYGRVKKIGLGVILVPDHIRNRLGFQGAMIMQVESSGAAKQVGLRPTRRSYFGKMVYGDVITSIDEVSIFENEDLIQYFDSEAQEGDEVSIRFLRGEKEYETKAVLQEVLN</sequence>
<dbReference type="InterPro" id="IPR001478">
    <property type="entry name" value="PDZ"/>
</dbReference>
<dbReference type="SMART" id="SM00228">
    <property type="entry name" value="PDZ"/>
    <property type="match status" value="1"/>
</dbReference>
<dbReference type="PROSITE" id="PS50106">
    <property type="entry name" value="PDZ"/>
    <property type="match status" value="1"/>
</dbReference>